<keyword evidence="3" id="KW-1185">Reference proteome</keyword>
<dbReference type="Proteomes" id="UP000002872">
    <property type="component" value="Unassembled WGS sequence"/>
</dbReference>
<evidence type="ECO:0000313" key="2">
    <source>
        <dbReference type="EMBL" id="EIJ88641.1"/>
    </source>
</evidence>
<name>I3EHE4_NEMP3</name>
<dbReference type="AlphaFoldDB" id="I3EHE4"/>
<dbReference type="EMBL" id="GL870878">
    <property type="protein sequence ID" value="EIJ88641.1"/>
    <property type="molecule type" value="Genomic_DNA"/>
</dbReference>
<accession>I3EHE4</accession>
<protein>
    <submittedName>
        <fullName evidence="2">Uncharacterized protein</fullName>
    </submittedName>
</protein>
<feature type="region of interest" description="Disordered" evidence="1">
    <location>
        <begin position="1"/>
        <end position="39"/>
    </location>
</feature>
<dbReference type="HOGENOM" id="CLU_069425_0_0_1"/>
<evidence type="ECO:0000256" key="1">
    <source>
        <dbReference type="SAM" id="MobiDB-lite"/>
    </source>
</evidence>
<reference evidence="2" key="1">
    <citation type="submission" date="2011-01" db="EMBL/GenBank/DDBJ databases">
        <title>The Genome Sequence of Nematocida parisii strain ERTm3.</title>
        <authorList>
            <consortium name="The Broad Institute Genome Sequencing Platform"/>
            <consortium name="The Broad Institute Genome Sequencing Center for Infectious Disease"/>
            <person name="Cuomo C."/>
            <person name="Troemel E."/>
            <person name="Young S.K."/>
            <person name="Zeng Q."/>
            <person name="Gargeya S."/>
            <person name="Fitzgerald M."/>
            <person name="Haas B."/>
            <person name="Abouelleil A."/>
            <person name="Alvarado L."/>
            <person name="Arachchi H.M."/>
            <person name="Berlin A."/>
            <person name="Chapman S.B."/>
            <person name="Gearin G."/>
            <person name="Goldberg J."/>
            <person name="Griggs A."/>
            <person name="Gujja S."/>
            <person name="Hansen M."/>
            <person name="Heiman D."/>
            <person name="Howarth C."/>
            <person name="Larimer J."/>
            <person name="Lui A."/>
            <person name="MacDonald P.J.P."/>
            <person name="McCowen C."/>
            <person name="Montmayeur A."/>
            <person name="Murphy C."/>
            <person name="Neiman D."/>
            <person name="Pearson M."/>
            <person name="Priest M."/>
            <person name="Roberts A."/>
            <person name="Saif S."/>
            <person name="Shea T."/>
            <person name="Sisk P."/>
            <person name="Stolte C."/>
            <person name="Sykes S."/>
            <person name="Wortman J."/>
            <person name="Nusbaum C."/>
            <person name="Birren B."/>
        </authorList>
    </citation>
    <scope>NUCLEOTIDE SEQUENCE</scope>
    <source>
        <strain evidence="2">ERTm3</strain>
    </source>
</reference>
<evidence type="ECO:0000313" key="3">
    <source>
        <dbReference type="Proteomes" id="UP000002872"/>
    </source>
</evidence>
<dbReference type="VEuPathDB" id="MicrosporidiaDB:NEQG_01331"/>
<gene>
    <name evidence="2" type="ORF">NEQG_01331</name>
</gene>
<organism evidence="2 3">
    <name type="scientific">Nematocida parisii (strain ERTm3)</name>
    <name type="common">Nematode killer fungus</name>
    <dbReference type="NCBI Taxonomy" id="935791"/>
    <lineage>
        <taxon>Eukaryota</taxon>
        <taxon>Fungi</taxon>
        <taxon>Fungi incertae sedis</taxon>
        <taxon>Microsporidia</taxon>
        <taxon>Nematocida</taxon>
    </lineage>
</organism>
<sequence length="275" mass="31245">MLDNGSCASSSMNNRPMQTDGQALDLSNPIKRPYDKDNNTTCSNNIEEVYYMNVDNTENNIDNFVPDITQKSIVDLTSTPTSELTPSTTINPLKVDSNSGLVITNALYFCAAKNQFIIRNYTSYIETPENALVANYNGWFKYKKVNQKIDEIIKSLKSDIETDIWTMIKNTGIKFLLLKTIFQKIIKLDFYAVQKFPNPLCYDGFLDDLVGYIKKHGQVIIHHNNNVISLHVNKRIETLGDVWINKEVSLYCCCCGINSQIVTEGTKKNIKLKKN</sequence>
<proteinExistence type="predicted"/>
<dbReference type="InParanoid" id="I3EHE4"/>
<feature type="compositionally biased region" description="Polar residues" evidence="1">
    <location>
        <begin position="1"/>
        <end position="21"/>
    </location>
</feature>